<sequence length="340" mass="36459">MNIKALQITNIKLILGPLLPLSVAKILRALAHSENPGLLFLGKQVGFWEMGGGSFDRIVILLAVVGDKGAIDDDCNQTGQMVAGLLKWPQATFASKVKLSLLLFLADILQLVPLSPPYLTELLPRCGVVSLYGLPSRESSPSLRLWPSAPVVSPKLVGLRKVRSKAGSAPPVAFRRAFLHPYTHSTWIEPFPFSPPHLTSPGSISPPAGSSLSTYPSRESSPSLRLRSLAPVVSPNPVGLRQPWCDPRADIHRRWVSGGLSCSSHLIELPLPCSRFRPLHLPSPSSLSPAPGSALSTSLPSVLEGKTYRSLLVCKIVASIGCVLVPLSYPCSCSPTGTRR</sequence>
<accession>A0A6V7Q2R1</accession>
<dbReference type="InterPro" id="IPR012255">
    <property type="entry name" value="ETF_b"/>
</dbReference>
<dbReference type="GO" id="GO:0009055">
    <property type="term" value="F:electron transfer activity"/>
    <property type="evidence" value="ECO:0007669"/>
    <property type="project" value="InterPro"/>
</dbReference>
<gene>
    <name evidence="4" type="ORF">CB5_LOCUS20427</name>
</gene>
<protein>
    <submittedName>
        <fullName evidence="4">Uncharacterized protein</fullName>
    </submittedName>
</protein>
<dbReference type="GO" id="GO:0009063">
    <property type="term" value="P:amino acid catabolic process"/>
    <property type="evidence" value="ECO:0007669"/>
    <property type="project" value="TreeGrafter"/>
</dbReference>
<proteinExistence type="predicted"/>
<dbReference type="GO" id="GO:0005739">
    <property type="term" value="C:mitochondrion"/>
    <property type="evidence" value="ECO:0007669"/>
    <property type="project" value="TreeGrafter"/>
</dbReference>
<feature type="compositionally biased region" description="Low complexity" evidence="3">
    <location>
        <begin position="200"/>
        <end position="222"/>
    </location>
</feature>
<name>A0A6V7Q2R1_ANACO</name>
<evidence type="ECO:0000256" key="3">
    <source>
        <dbReference type="SAM" id="MobiDB-lite"/>
    </source>
</evidence>
<evidence type="ECO:0000256" key="1">
    <source>
        <dbReference type="ARBA" id="ARBA00022448"/>
    </source>
</evidence>
<keyword evidence="1" id="KW-0813">Transport</keyword>
<dbReference type="PANTHER" id="PTHR21294:SF8">
    <property type="entry name" value="ELECTRON TRANSFER FLAVOPROTEIN SUBUNIT BETA"/>
    <property type="match status" value="1"/>
</dbReference>
<evidence type="ECO:0000256" key="2">
    <source>
        <dbReference type="ARBA" id="ARBA00022982"/>
    </source>
</evidence>
<dbReference type="EMBL" id="LR862131">
    <property type="protein sequence ID" value="CAD1837216.1"/>
    <property type="molecule type" value="Genomic_DNA"/>
</dbReference>
<dbReference type="InterPro" id="IPR014729">
    <property type="entry name" value="Rossmann-like_a/b/a_fold"/>
</dbReference>
<dbReference type="GO" id="GO:0033539">
    <property type="term" value="P:fatty acid beta-oxidation using acyl-CoA dehydrogenase"/>
    <property type="evidence" value="ECO:0007669"/>
    <property type="project" value="TreeGrafter"/>
</dbReference>
<feature type="region of interest" description="Disordered" evidence="3">
    <location>
        <begin position="199"/>
        <end position="222"/>
    </location>
</feature>
<dbReference type="PANTHER" id="PTHR21294">
    <property type="entry name" value="ELECTRON TRANSFER FLAVOPROTEIN BETA-SUBUNIT"/>
    <property type="match status" value="1"/>
</dbReference>
<dbReference type="AlphaFoldDB" id="A0A6V7Q2R1"/>
<evidence type="ECO:0000313" key="4">
    <source>
        <dbReference type="EMBL" id="CAD1837216.1"/>
    </source>
</evidence>
<dbReference type="SUPFAM" id="SSF52402">
    <property type="entry name" value="Adenine nucleotide alpha hydrolases-like"/>
    <property type="match status" value="1"/>
</dbReference>
<dbReference type="Gene3D" id="3.40.50.620">
    <property type="entry name" value="HUPs"/>
    <property type="match status" value="1"/>
</dbReference>
<reference evidence="4" key="1">
    <citation type="submission" date="2020-07" db="EMBL/GenBank/DDBJ databases">
        <authorList>
            <person name="Lin J."/>
        </authorList>
    </citation>
    <scope>NUCLEOTIDE SEQUENCE</scope>
</reference>
<keyword evidence="2" id="KW-0249">Electron transport</keyword>
<organism evidence="4">
    <name type="scientific">Ananas comosus var. bracteatus</name>
    <name type="common">red pineapple</name>
    <dbReference type="NCBI Taxonomy" id="296719"/>
    <lineage>
        <taxon>Eukaryota</taxon>
        <taxon>Viridiplantae</taxon>
        <taxon>Streptophyta</taxon>
        <taxon>Embryophyta</taxon>
        <taxon>Tracheophyta</taxon>
        <taxon>Spermatophyta</taxon>
        <taxon>Magnoliopsida</taxon>
        <taxon>Liliopsida</taxon>
        <taxon>Poales</taxon>
        <taxon>Bromeliaceae</taxon>
        <taxon>Bromelioideae</taxon>
        <taxon>Ananas</taxon>
    </lineage>
</organism>